<sequence>MVLPFPFVKRLAIVYQNLGNLSSHYYKVAGYSLVAPVAGFAAYDATNLTTLGDEKLKFNVMGGDIVVNFGNIGELKFGNEEEMKCVKFGDGGLVQFRNLMEGYRCLAQGDGHFSIAVPSKEDKEKKRKALWAIRFATGFVGLVLVIVILVTTYKLVRSKRVRQMEGESDNGVTIDVHWIGSSKMPSASMVRTQPVLEHDDVP</sequence>
<dbReference type="AlphaFoldDB" id="A0A067JXB9"/>
<dbReference type="Proteomes" id="UP000027138">
    <property type="component" value="Unassembled WGS sequence"/>
</dbReference>
<dbReference type="OrthoDB" id="768690at2759"/>
<name>A0A067JXB9_JATCU</name>
<gene>
    <name evidence="2" type="ORF">JCGZ_14303</name>
</gene>
<evidence type="ECO:0000256" key="1">
    <source>
        <dbReference type="SAM" id="Phobius"/>
    </source>
</evidence>
<accession>A0A067JXB9</accession>
<dbReference type="STRING" id="180498.A0A067JXB9"/>
<proteinExistence type="predicted"/>
<evidence type="ECO:0000313" key="2">
    <source>
        <dbReference type="EMBL" id="KDP28532.1"/>
    </source>
</evidence>
<keyword evidence="3" id="KW-1185">Reference proteome</keyword>
<dbReference type="GO" id="GO:0016020">
    <property type="term" value="C:membrane"/>
    <property type="evidence" value="ECO:0007669"/>
    <property type="project" value="TreeGrafter"/>
</dbReference>
<evidence type="ECO:0000313" key="3">
    <source>
        <dbReference type="Proteomes" id="UP000027138"/>
    </source>
</evidence>
<reference evidence="2 3" key="1">
    <citation type="journal article" date="2014" name="PLoS ONE">
        <title>Global Analysis of Gene Expression Profiles in Physic Nut (Jatropha curcas L.) Seedlings Exposed to Salt Stress.</title>
        <authorList>
            <person name="Zhang L."/>
            <person name="Zhang C."/>
            <person name="Wu P."/>
            <person name="Chen Y."/>
            <person name="Li M."/>
            <person name="Jiang H."/>
            <person name="Wu G."/>
        </authorList>
    </citation>
    <scope>NUCLEOTIDE SEQUENCE [LARGE SCALE GENOMIC DNA]</scope>
    <source>
        <strain evidence="3">cv. GZQX0401</strain>
        <tissue evidence="2">Young leaves</tissue>
    </source>
</reference>
<keyword evidence="1" id="KW-0812">Transmembrane</keyword>
<feature type="transmembrane region" description="Helical" evidence="1">
    <location>
        <begin position="129"/>
        <end position="153"/>
    </location>
</feature>
<organism evidence="2 3">
    <name type="scientific">Jatropha curcas</name>
    <name type="common">Barbados nut</name>
    <dbReference type="NCBI Taxonomy" id="180498"/>
    <lineage>
        <taxon>Eukaryota</taxon>
        <taxon>Viridiplantae</taxon>
        <taxon>Streptophyta</taxon>
        <taxon>Embryophyta</taxon>
        <taxon>Tracheophyta</taxon>
        <taxon>Spermatophyta</taxon>
        <taxon>Magnoliopsida</taxon>
        <taxon>eudicotyledons</taxon>
        <taxon>Gunneridae</taxon>
        <taxon>Pentapetalae</taxon>
        <taxon>rosids</taxon>
        <taxon>fabids</taxon>
        <taxon>Malpighiales</taxon>
        <taxon>Euphorbiaceae</taxon>
        <taxon>Crotonoideae</taxon>
        <taxon>Jatropheae</taxon>
        <taxon>Jatropha</taxon>
    </lineage>
</organism>
<dbReference type="EMBL" id="KK914782">
    <property type="protein sequence ID" value="KDP28532.1"/>
    <property type="molecule type" value="Genomic_DNA"/>
</dbReference>
<protein>
    <submittedName>
        <fullName evidence="2">Uncharacterized protein</fullName>
    </submittedName>
</protein>
<keyword evidence="1" id="KW-1133">Transmembrane helix</keyword>
<dbReference type="PANTHER" id="PTHR33512">
    <property type="entry name" value="PROTEIN, PUTATIVE (DUF1191)-RELATED"/>
    <property type="match status" value="1"/>
</dbReference>
<dbReference type="PANTHER" id="PTHR33512:SF7">
    <property type="entry name" value="LEGUME LECTIN DOMAIN-CONTAINING PROTEIN"/>
    <property type="match status" value="1"/>
</dbReference>
<dbReference type="Pfam" id="PF06697">
    <property type="entry name" value="DUF1191"/>
    <property type="match status" value="1"/>
</dbReference>
<keyword evidence="1" id="KW-0472">Membrane</keyword>
<dbReference type="InterPro" id="IPR010605">
    <property type="entry name" value="DUF1191"/>
</dbReference>